<dbReference type="EMBL" id="VSSQ01082023">
    <property type="protein sequence ID" value="MPN30769.1"/>
    <property type="molecule type" value="Genomic_DNA"/>
</dbReference>
<reference evidence="2" key="1">
    <citation type="submission" date="2019-08" db="EMBL/GenBank/DDBJ databases">
        <authorList>
            <person name="Kucharzyk K."/>
            <person name="Murdoch R.W."/>
            <person name="Higgins S."/>
            <person name="Loffler F."/>
        </authorList>
    </citation>
    <scope>NUCLEOTIDE SEQUENCE</scope>
</reference>
<dbReference type="AlphaFoldDB" id="A0A645GYF6"/>
<evidence type="ECO:0000313" key="2">
    <source>
        <dbReference type="EMBL" id="MPN30769.1"/>
    </source>
</evidence>
<organism evidence="2">
    <name type="scientific">bioreactor metagenome</name>
    <dbReference type="NCBI Taxonomy" id="1076179"/>
    <lineage>
        <taxon>unclassified sequences</taxon>
        <taxon>metagenomes</taxon>
        <taxon>ecological metagenomes</taxon>
    </lineage>
</organism>
<feature type="region of interest" description="Disordered" evidence="1">
    <location>
        <begin position="19"/>
        <end position="40"/>
    </location>
</feature>
<evidence type="ECO:0000256" key="1">
    <source>
        <dbReference type="SAM" id="MobiDB-lite"/>
    </source>
</evidence>
<comment type="caution">
    <text evidence="2">The sequence shown here is derived from an EMBL/GenBank/DDBJ whole genome shotgun (WGS) entry which is preliminary data.</text>
</comment>
<gene>
    <name evidence="2" type="ORF">SDC9_178240</name>
</gene>
<sequence>MEPGKYDMYDLASIPDVKTPSSQERFTCDPSLNPVVEEEE</sequence>
<proteinExistence type="predicted"/>
<accession>A0A645GYF6</accession>
<name>A0A645GYF6_9ZZZZ</name>
<protein>
    <submittedName>
        <fullName evidence="2">Uncharacterized protein</fullName>
    </submittedName>
</protein>